<proteinExistence type="predicted"/>
<reference evidence="1" key="1">
    <citation type="submission" date="2023-05" db="EMBL/GenBank/DDBJ databases">
        <title>Nepenthes gracilis genome sequencing.</title>
        <authorList>
            <person name="Fukushima K."/>
        </authorList>
    </citation>
    <scope>NUCLEOTIDE SEQUENCE</scope>
    <source>
        <strain evidence="1">SING2019-196</strain>
    </source>
</reference>
<dbReference type="Proteomes" id="UP001279734">
    <property type="component" value="Unassembled WGS sequence"/>
</dbReference>
<accession>A0AAD3XRF4</accession>
<name>A0AAD3XRF4_NEPGR</name>
<dbReference type="EMBL" id="BSYO01000014">
    <property type="protein sequence ID" value="GMH14727.1"/>
    <property type="molecule type" value="Genomic_DNA"/>
</dbReference>
<evidence type="ECO:0000313" key="1">
    <source>
        <dbReference type="EMBL" id="GMH14727.1"/>
    </source>
</evidence>
<dbReference type="AlphaFoldDB" id="A0AAD3XRF4"/>
<comment type="caution">
    <text evidence="1">The sequence shown here is derived from an EMBL/GenBank/DDBJ whole genome shotgun (WGS) entry which is preliminary data.</text>
</comment>
<gene>
    <name evidence="1" type="ORF">Nepgr_016568</name>
</gene>
<protein>
    <submittedName>
        <fullName evidence="1">Uncharacterized protein</fullName>
    </submittedName>
</protein>
<evidence type="ECO:0000313" key="2">
    <source>
        <dbReference type="Proteomes" id="UP001279734"/>
    </source>
</evidence>
<keyword evidence="2" id="KW-1185">Reference proteome</keyword>
<organism evidence="1 2">
    <name type="scientific">Nepenthes gracilis</name>
    <name type="common">Slender pitcher plant</name>
    <dbReference type="NCBI Taxonomy" id="150966"/>
    <lineage>
        <taxon>Eukaryota</taxon>
        <taxon>Viridiplantae</taxon>
        <taxon>Streptophyta</taxon>
        <taxon>Embryophyta</taxon>
        <taxon>Tracheophyta</taxon>
        <taxon>Spermatophyta</taxon>
        <taxon>Magnoliopsida</taxon>
        <taxon>eudicotyledons</taxon>
        <taxon>Gunneridae</taxon>
        <taxon>Pentapetalae</taxon>
        <taxon>Caryophyllales</taxon>
        <taxon>Nepenthaceae</taxon>
        <taxon>Nepenthes</taxon>
    </lineage>
</organism>
<sequence length="115" mass="12878">MLNDSAPFPKYPNATGHTDDSWCLCGCWCGGGAAVTLIYKANHRSELSLVRVGLPPHRSVNCKAPKPRQVKLGGEDRPSDVLVYLMKPHLYYDRLYAKQFGDVTVSHIIMWLETC</sequence>